<feature type="binding site" evidence="9">
    <location>
        <begin position="174"/>
        <end position="178"/>
    </location>
    <ligand>
        <name>ATP</name>
        <dbReference type="ChEBI" id="CHEBI:30616"/>
    </ligand>
</feature>
<feature type="active site" description="Proton donor/acceptor" evidence="9">
    <location>
        <position position="120"/>
    </location>
</feature>
<dbReference type="InterPro" id="IPR004372">
    <property type="entry name" value="Ac/propionate_kinase"/>
</dbReference>
<comment type="function">
    <text evidence="9">Catalyzes the formation of acetyl phosphate from acetate and ATP. Can also catalyze the reverse reaction.</text>
</comment>
<dbReference type="SUPFAM" id="SSF53067">
    <property type="entry name" value="Actin-like ATPase domain"/>
    <property type="match status" value="2"/>
</dbReference>
<dbReference type="GO" id="GO:0005524">
    <property type="term" value="F:ATP binding"/>
    <property type="evidence" value="ECO:0007669"/>
    <property type="project" value="UniProtKB-KW"/>
</dbReference>
<gene>
    <name evidence="9 11" type="primary">ackA</name>
    <name evidence="11" type="ORF">ZMTM_09480</name>
</gene>
<comment type="subunit">
    <text evidence="9">Homodimer.</text>
</comment>
<keyword evidence="6 9" id="KW-0418">Kinase</keyword>
<proteinExistence type="inferred from homology"/>
<dbReference type="InterPro" id="IPR023865">
    <property type="entry name" value="Aliphatic_acid_kinase_CS"/>
</dbReference>
<organism evidence="11 12">
    <name type="scientific">Methyloradius palustris</name>
    <dbReference type="NCBI Taxonomy" id="2778876"/>
    <lineage>
        <taxon>Bacteria</taxon>
        <taxon>Pseudomonadati</taxon>
        <taxon>Pseudomonadota</taxon>
        <taxon>Betaproteobacteria</taxon>
        <taxon>Nitrosomonadales</taxon>
        <taxon>Methylophilaceae</taxon>
        <taxon>Methyloradius</taxon>
    </lineage>
</organism>
<keyword evidence="8 9" id="KW-0460">Magnesium</keyword>
<feature type="binding site" evidence="9">
    <location>
        <position position="63"/>
    </location>
    <ligand>
        <name>substrate</name>
    </ligand>
</feature>
<dbReference type="GO" id="GO:0006085">
    <property type="term" value="P:acetyl-CoA biosynthetic process"/>
    <property type="evidence" value="ECO:0007669"/>
    <property type="project" value="UniProtKB-UniRule"/>
</dbReference>
<keyword evidence="2 9" id="KW-0963">Cytoplasm</keyword>
<dbReference type="PRINTS" id="PR00471">
    <property type="entry name" value="ACETATEKNASE"/>
</dbReference>
<dbReference type="EMBL" id="AP024110">
    <property type="protein sequence ID" value="BCM24689.1"/>
    <property type="molecule type" value="Genomic_DNA"/>
</dbReference>
<keyword evidence="4 9" id="KW-0479">Metal-binding</keyword>
<evidence type="ECO:0000256" key="7">
    <source>
        <dbReference type="ARBA" id="ARBA00022840"/>
    </source>
</evidence>
<dbReference type="KEGG" id="mpau:ZMTM_09480"/>
<feature type="binding site" evidence="9">
    <location>
        <position position="7"/>
    </location>
    <ligand>
        <name>Mg(2+)</name>
        <dbReference type="ChEBI" id="CHEBI:18420"/>
    </ligand>
</feature>
<dbReference type="InterPro" id="IPR000890">
    <property type="entry name" value="Aliphatic_acid_kin_short-chain"/>
</dbReference>
<protein>
    <recommendedName>
        <fullName evidence="9">Acetate kinase</fullName>
        <ecNumber evidence="9">2.7.2.1</ecNumber>
    </recommendedName>
    <alternativeName>
        <fullName evidence="9">Acetokinase</fullName>
    </alternativeName>
</protein>
<dbReference type="UniPathway" id="UPA00340">
    <property type="reaction ID" value="UER00458"/>
</dbReference>
<comment type="similarity">
    <text evidence="1 9 10">Belongs to the acetokinase family.</text>
</comment>
<keyword evidence="3 9" id="KW-0808">Transferase</keyword>
<comment type="pathway">
    <text evidence="9">Metabolic intermediate biosynthesis; acetyl-CoA biosynthesis; acetyl-CoA from acetate: step 1/2.</text>
</comment>
<dbReference type="RefSeq" id="WP_221765193.1">
    <property type="nucleotide sequence ID" value="NZ_AP024110.1"/>
</dbReference>
<feature type="binding site" evidence="9">
    <location>
        <position position="14"/>
    </location>
    <ligand>
        <name>ATP</name>
        <dbReference type="ChEBI" id="CHEBI:30616"/>
    </ligand>
</feature>
<evidence type="ECO:0000256" key="10">
    <source>
        <dbReference type="RuleBase" id="RU003835"/>
    </source>
</evidence>
<evidence type="ECO:0000256" key="6">
    <source>
        <dbReference type="ARBA" id="ARBA00022777"/>
    </source>
</evidence>
<feature type="binding site" evidence="9">
    <location>
        <begin position="296"/>
        <end position="300"/>
    </location>
    <ligand>
        <name>ATP</name>
        <dbReference type="ChEBI" id="CHEBI:30616"/>
    </ligand>
</feature>
<feature type="binding site" evidence="9">
    <location>
        <begin position="249"/>
        <end position="251"/>
    </location>
    <ligand>
        <name>ATP</name>
        <dbReference type="ChEBI" id="CHEBI:30616"/>
    </ligand>
</feature>
<evidence type="ECO:0000313" key="12">
    <source>
        <dbReference type="Proteomes" id="UP000826722"/>
    </source>
</evidence>
<evidence type="ECO:0000256" key="9">
    <source>
        <dbReference type="HAMAP-Rule" id="MF_00020"/>
    </source>
</evidence>
<keyword evidence="7 9" id="KW-0067">ATP-binding</keyword>
<dbReference type="Pfam" id="PF00871">
    <property type="entry name" value="Acetate_kinase"/>
    <property type="match status" value="1"/>
</dbReference>
<dbReference type="GO" id="GO:0006083">
    <property type="term" value="P:acetate metabolic process"/>
    <property type="evidence" value="ECO:0007669"/>
    <property type="project" value="TreeGrafter"/>
</dbReference>
<comment type="cofactor">
    <cofactor evidence="9">
        <name>Mg(2+)</name>
        <dbReference type="ChEBI" id="CHEBI:18420"/>
    </cofactor>
    <cofactor evidence="9">
        <name>Mn(2+)</name>
        <dbReference type="ChEBI" id="CHEBI:29035"/>
    </cofactor>
    <text evidence="9">Mg(2+). Can also accept Mn(2+).</text>
</comment>
<dbReference type="PANTHER" id="PTHR21060:SF21">
    <property type="entry name" value="ACETATE KINASE"/>
    <property type="match status" value="1"/>
</dbReference>
<evidence type="ECO:0000256" key="1">
    <source>
        <dbReference type="ARBA" id="ARBA00008748"/>
    </source>
</evidence>
<comment type="catalytic activity">
    <reaction evidence="9">
        <text>acetate + ATP = acetyl phosphate + ADP</text>
        <dbReference type="Rhea" id="RHEA:11352"/>
        <dbReference type="ChEBI" id="CHEBI:22191"/>
        <dbReference type="ChEBI" id="CHEBI:30089"/>
        <dbReference type="ChEBI" id="CHEBI:30616"/>
        <dbReference type="ChEBI" id="CHEBI:456216"/>
        <dbReference type="EC" id="2.7.2.1"/>
    </reaction>
</comment>
<dbReference type="PROSITE" id="PS01075">
    <property type="entry name" value="ACETATE_KINASE_1"/>
    <property type="match status" value="1"/>
</dbReference>
<evidence type="ECO:0000256" key="3">
    <source>
        <dbReference type="ARBA" id="ARBA00022679"/>
    </source>
</evidence>
<dbReference type="PROSITE" id="PS01076">
    <property type="entry name" value="ACETATE_KINASE_2"/>
    <property type="match status" value="1"/>
</dbReference>
<accession>A0A8D5JW35</accession>
<comment type="subcellular location">
    <subcellularLocation>
        <location evidence="9">Cytoplasm</location>
    </subcellularLocation>
</comment>
<dbReference type="InterPro" id="IPR043129">
    <property type="entry name" value="ATPase_NBD"/>
</dbReference>
<name>A0A8D5JW35_9PROT</name>
<evidence type="ECO:0000256" key="2">
    <source>
        <dbReference type="ARBA" id="ARBA00022490"/>
    </source>
</evidence>
<dbReference type="Proteomes" id="UP000826722">
    <property type="component" value="Chromosome"/>
</dbReference>
<dbReference type="PIRSF" id="PIRSF000722">
    <property type="entry name" value="Acetate_prop_kin"/>
    <property type="match status" value="1"/>
</dbReference>
<dbReference type="NCBIfam" id="TIGR00016">
    <property type="entry name" value="ackA"/>
    <property type="match status" value="1"/>
</dbReference>
<dbReference type="GO" id="GO:0000287">
    <property type="term" value="F:magnesium ion binding"/>
    <property type="evidence" value="ECO:0007669"/>
    <property type="project" value="UniProtKB-UniRule"/>
</dbReference>
<feature type="binding site" evidence="9">
    <location>
        <position position="334"/>
    </location>
    <ligand>
        <name>Mg(2+)</name>
        <dbReference type="ChEBI" id="CHEBI:18420"/>
    </ligand>
</feature>
<dbReference type="HAMAP" id="MF_00020">
    <property type="entry name" value="Acetate_kinase"/>
    <property type="match status" value="1"/>
</dbReference>
<evidence type="ECO:0000313" key="11">
    <source>
        <dbReference type="EMBL" id="BCM24689.1"/>
    </source>
</evidence>
<keyword evidence="12" id="KW-1185">Reference proteome</keyword>
<dbReference type="PANTHER" id="PTHR21060">
    <property type="entry name" value="ACETATE KINASE"/>
    <property type="match status" value="1"/>
</dbReference>
<evidence type="ECO:0000256" key="8">
    <source>
        <dbReference type="ARBA" id="ARBA00022842"/>
    </source>
</evidence>
<keyword evidence="5 9" id="KW-0547">Nucleotide-binding</keyword>
<evidence type="ECO:0000256" key="5">
    <source>
        <dbReference type="ARBA" id="ARBA00022741"/>
    </source>
</evidence>
<evidence type="ECO:0000256" key="4">
    <source>
        <dbReference type="ARBA" id="ARBA00022723"/>
    </source>
</evidence>
<dbReference type="GO" id="GO:0008776">
    <property type="term" value="F:acetate kinase activity"/>
    <property type="evidence" value="ECO:0007669"/>
    <property type="project" value="UniProtKB-UniRule"/>
</dbReference>
<reference evidence="11" key="1">
    <citation type="journal article" date="2021" name="Arch. Microbiol.">
        <title>Methyloradius palustris gen. nov., sp. nov., a methanol-oxidizing bacterium isolated from snow.</title>
        <authorList>
            <person name="Miyadera T."/>
            <person name="Kojima H."/>
            <person name="Fukui M."/>
        </authorList>
    </citation>
    <scope>NUCLEOTIDE SEQUENCE</scope>
    <source>
        <strain evidence="11">Zm11</strain>
    </source>
</reference>
<feature type="site" description="Transition state stabilizer" evidence="9">
    <location>
        <position position="207"/>
    </location>
</feature>
<dbReference type="AlphaFoldDB" id="A0A8D5JW35"/>
<dbReference type="GO" id="GO:0005829">
    <property type="term" value="C:cytosol"/>
    <property type="evidence" value="ECO:0007669"/>
    <property type="project" value="TreeGrafter"/>
</dbReference>
<dbReference type="EC" id="2.7.2.1" evidence="9"/>
<feature type="site" description="Transition state stabilizer" evidence="9">
    <location>
        <position position="151"/>
    </location>
</feature>
<sequence>MHILTLNVGSSTLKFGLYRVDGQALEVLLSDTVHTTNPHLVIQEVAAKITALNLPAPDAIGHRFVHGGFKLRQHCLINDQVLQQLEDATAFAPLHNQKALGVIRATLAHFPGLPEAVCFDTAFHADLPEVARTLPIDKTLQAEGIQRYGFHGLSCESILQQLGDACPPRLIVAHLGNGASITAIKDGKSIDTSMGLTPAGGVMMGTRSGDIDPGVLIYLMREKHYGVAQIEGLIDHNSGLLGVSVVSSDMRDLHKIADSNPDAKLAIEMFCYSVRKQIAGMIAALKGIDMLVFTGGIGEHDVPLRATICRDLACFGIDAESDYGSNVQVLSSQENEQIARHTQALLEAGL</sequence>
<dbReference type="Gene3D" id="3.30.420.40">
    <property type="match status" value="2"/>
</dbReference>